<dbReference type="EMBL" id="BAAAQA010000026">
    <property type="protein sequence ID" value="GAA2121193.1"/>
    <property type="molecule type" value="Genomic_DNA"/>
</dbReference>
<feature type="domain" description="TY-Chap N-terminal" evidence="1">
    <location>
        <begin position="38"/>
        <end position="147"/>
    </location>
</feature>
<dbReference type="InterPro" id="IPR054344">
    <property type="entry name" value="TY-Chap_N"/>
</dbReference>
<gene>
    <name evidence="2" type="ORF">GCM10009824_23500</name>
</gene>
<proteinExistence type="predicted"/>
<keyword evidence="3" id="KW-1185">Reference proteome</keyword>
<name>A0ABN2Y6X7_9MICC</name>
<protein>
    <recommendedName>
        <fullName evidence="1">TY-Chap N-terminal domain-containing protein</fullName>
    </recommendedName>
</protein>
<comment type="caution">
    <text evidence="2">The sequence shown here is derived from an EMBL/GenBank/DDBJ whole genome shotgun (WGS) entry which is preliminary data.</text>
</comment>
<evidence type="ECO:0000313" key="3">
    <source>
        <dbReference type="Proteomes" id="UP001500166"/>
    </source>
</evidence>
<reference evidence="2 3" key="1">
    <citation type="journal article" date="2019" name="Int. J. Syst. Evol. Microbiol.">
        <title>The Global Catalogue of Microorganisms (GCM) 10K type strain sequencing project: providing services to taxonomists for standard genome sequencing and annotation.</title>
        <authorList>
            <consortium name="The Broad Institute Genomics Platform"/>
            <consortium name="The Broad Institute Genome Sequencing Center for Infectious Disease"/>
            <person name="Wu L."/>
            <person name="Ma J."/>
        </authorList>
    </citation>
    <scope>NUCLEOTIDE SEQUENCE [LARGE SCALE GENOMIC DNA]</scope>
    <source>
        <strain evidence="2 3">JCM 15914</strain>
    </source>
</reference>
<dbReference type="RefSeq" id="WP_344225217.1">
    <property type="nucleotide sequence ID" value="NZ_BAAAQA010000026.1"/>
</dbReference>
<organism evidence="2 3">
    <name type="scientific">Kocuria atrinae</name>
    <dbReference type="NCBI Taxonomy" id="592377"/>
    <lineage>
        <taxon>Bacteria</taxon>
        <taxon>Bacillati</taxon>
        <taxon>Actinomycetota</taxon>
        <taxon>Actinomycetes</taxon>
        <taxon>Micrococcales</taxon>
        <taxon>Micrococcaceae</taxon>
        <taxon>Kocuria</taxon>
    </lineage>
</organism>
<dbReference type="Proteomes" id="UP001500166">
    <property type="component" value="Unassembled WGS sequence"/>
</dbReference>
<evidence type="ECO:0000313" key="2">
    <source>
        <dbReference type="EMBL" id="GAA2121193.1"/>
    </source>
</evidence>
<evidence type="ECO:0000259" key="1">
    <source>
        <dbReference type="Pfam" id="PF22552"/>
    </source>
</evidence>
<dbReference type="Pfam" id="PF22552">
    <property type="entry name" value="TY-Chap3"/>
    <property type="match status" value="1"/>
</dbReference>
<accession>A0ABN2Y6X7</accession>
<sequence>MSPTVNPETPVPGGRHRLERAGIGVVDITETCQATAVWEKLEALFASAIEELLWNDFLVLEYDGAPSDSDTPAAWVRTGPGGAECAVSSAHQLPPEAWPHRTEFFDNAGWNRPLATDQPWTSGPHDPTEASHRILAALRHGRSCDDPYAFHWGTGSFPVPEGRTGTLTVIDPEQDLADTDM</sequence>